<organism evidence="2 3">
    <name type="scientific">Alteromonas aquimaris</name>
    <dbReference type="NCBI Taxonomy" id="2998417"/>
    <lineage>
        <taxon>Bacteria</taxon>
        <taxon>Pseudomonadati</taxon>
        <taxon>Pseudomonadota</taxon>
        <taxon>Gammaproteobacteria</taxon>
        <taxon>Alteromonadales</taxon>
        <taxon>Alteromonadaceae</taxon>
        <taxon>Alteromonas/Salinimonas group</taxon>
        <taxon>Alteromonas</taxon>
    </lineage>
</organism>
<proteinExistence type="predicted"/>
<dbReference type="InterPro" id="IPR019267">
    <property type="entry name" value="CRISPR-assoc_Cas6_C"/>
</dbReference>
<accession>A0ABT3P9Z0</accession>
<protein>
    <submittedName>
        <fullName evidence="2">CRISPR system precrRNA processing endoribonuclease RAMP protein Cas6</fullName>
    </submittedName>
</protein>
<evidence type="ECO:0000313" key="3">
    <source>
        <dbReference type="Proteomes" id="UP001142810"/>
    </source>
</evidence>
<sequence>MQEEITELGSSSAQNALLLPFYRLKIAIRFTQRSELPQFAGSTLHGGFGHALMAADENTFASVFDPTDTAGTKLIKPYLFEVSPLIKRQFEPGDTWQFGLTLLGNATASLPQIVAALLIWQELGLGSARAKFNIETISLIGIQSRGIYAYKRQYQVPLPSTLEDQLLHAQQRAGNEPADCVWIECTSPWHVKEKGVAIEHAPAACKLMNLIHGRINTLAQLHSSVSMPLAEPVLDRETKLIKEFTTFDKLPRFSKSNARKIHFPTLNGQWCYQGDMANFIPWLALGEIVGVGNKTTFGFGQFKWSLACSES</sequence>
<dbReference type="EMBL" id="JAPFRD010000011">
    <property type="protein sequence ID" value="MCW8109602.1"/>
    <property type="molecule type" value="Genomic_DNA"/>
</dbReference>
<gene>
    <name evidence="2" type="primary">cas6</name>
    <name evidence="2" type="ORF">OPS25_13920</name>
</gene>
<dbReference type="Gene3D" id="3.30.70.1900">
    <property type="match status" value="1"/>
</dbReference>
<comment type="caution">
    <text evidence="2">The sequence shown here is derived from an EMBL/GenBank/DDBJ whole genome shotgun (WGS) entry which is preliminary data.</text>
</comment>
<feature type="domain" description="CRISPR-associated protein Cas6 C-terminal" evidence="1">
    <location>
        <begin position="184"/>
        <end position="301"/>
    </location>
</feature>
<keyword evidence="3" id="KW-1185">Reference proteome</keyword>
<dbReference type="Pfam" id="PF10040">
    <property type="entry name" value="CRISPR_Cas6"/>
    <property type="match status" value="1"/>
</dbReference>
<name>A0ABT3P9Z0_9ALTE</name>
<evidence type="ECO:0000313" key="2">
    <source>
        <dbReference type="EMBL" id="MCW8109602.1"/>
    </source>
</evidence>
<dbReference type="RefSeq" id="WP_265618393.1">
    <property type="nucleotide sequence ID" value="NZ_JAPFRD010000011.1"/>
</dbReference>
<evidence type="ECO:0000259" key="1">
    <source>
        <dbReference type="Pfam" id="PF10040"/>
    </source>
</evidence>
<reference evidence="2" key="1">
    <citation type="submission" date="2022-11" db="EMBL/GenBank/DDBJ databases">
        <title>Alteromonas sp. nov., isolated from sea water of the Qingdao.</title>
        <authorList>
            <person name="Wang Q."/>
        </authorList>
    </citation>
    <scope>NUCLEOTIDE SEQUENCE</scope>
    <source>
        <strain evidence="2">ASW11-7</strain>
    </source>
</reference>
<dbReference type="Proteomes" id="UP001142810">
    <property type="component" value="Unassembled WGS sequence"/>
</dbReference>